<dbReference type="InterPro" id="IPR036397">
    <property type="entry name" value="RNaseH_sf"/>
</dbReference>
<evidence type="ECO:0000313" key="3">
    <source>
        <dbReference type="Proteomes" id="UP001176940"/>
    </source>
</evidence>
<dbReference type="PANTHER" id="PTHR16166">
    <property type="entry name" value="VACUOLAR PROTEIN SORTING-ASSOCIATED PROTEIN VPS13"/>
    <property type="match status" value="1"/>
</dbReference>
<accession>A0ABN9L3H5</accession>
<keyword evidence="3" id="KW-1185">Reference proteome</keyword>
<dbReference type="InterPro" id="IPR056747">
    <property type="entry name" value="VPS13-like_M"/>
</dbReference>
<dbReference type="PANTHER" id="PTHR16166:SF125">
    <property type="entry name" value="INTERMEMBRANE LIPID TRANSFER PROTEIN VPS13C"/>
    <property type="match status" value="1"/>
</dbReference>
<dbReference type="Proteomes" id="UP001176940">
    <property type="component" value="Unassembled WGS sequence"/>
</dbReference>
<gene>
    <name evidence="2" type="ORF">RIMI_LOCUS4492078</name>
</gene>
<organism evidence="2 3">
    <name type="scientific">Ranitomeya imitator</name>
    <name type="common">mimic poison frog</name>
    <dbReference type="NCBI Taxonomy" id="111125"/>
    <lineage>
        <taxon>Eukaryota</taxon>
        <taxon>Metazoa</taxon>
        <taxon>Chordata</taxon>
        <taxon>Craniata</taxon>
        <taxon>Vertebrata</taxon>
        <taxon>Euteleostomi</taxon>
        <taxon>Amphibia</taxon>
        <taxon>Batrachia</taxon>
        <taxon>Anura</taxon>
        <taxon>Neobatrachia</taxon>
        <taxon>Hyloidea</taxon>
        <taxon>Dendrobatidae</taxon>
        <taxon>Dendrobatinae</taxon>
        <taxon>Ranitomeya</taxon>
    </lineage>
</organism>
<evidence type="ECO:0000313" key="2">
    <source>
        <dbReference type="EMBL" id="CAJ0930824.1"/>
    </source>
</evidence>
<protein>
    <recommendedName>
        <fullName evidence="1">VPS13-like middle region domain-containing protein</fullName>
    </recommendedName>
</protein>
<comment type="caution">
    <text evidence="2">The sequence shown here is derived from an EMBL/GenBank/DDBJ whole genome shotgun (WGS) entry which is preliminary data.</text>
</comment>
<reference evidence="2" key="1">
    <citation type="submission" date="2023-07" db="EMBL/GenBank/DDBJ databases">
        <authorList>
            <person name="Stuckert A."/>
        </authorList>
    </citation>
    <scope>NUCLEOTIDE SEQUENCE</scope>
</reference>
<dbReference type="Pfam" id="PF25033">
    <property type="entry name" value="VPS13_M"/>
    <property type="match status" value="1"/>
</dbReference>
<name>A0ABN9L3H5_9NEOB</name>
<feature type="domain" description="VPS13-like middle region" evidence="1">
    <location>
        <begin position="146"/>
        <end position="372"/>
    </location>
</feature>
<sequence>MSPDLNPIEHLWRDLKMAVWRRHPSNIRDLEQFAKEEWSKIPAEHYMKSYHGTPNVDLMAFGINAKVPRFISPYRDPQAIAVNALVLPWNQFHLPYRFPPLALLPKSVGLFLDMLSCVKADLLFVLLLFLHQTRFACGQCQAPATLKKMSLMALILDPEIVFVASLAKADAPALAVSFQGKFTLSDVNTEKKLNAVVKEFKVLACPFLRQLRGSNITTIIQPCSLHLENTSSITGSQNGSLNVEEVIIKISPIILNTVMTILAALKPKPKDTEEKRQLVEHRNIWDTRTTNSCNSWFLGVDSADEATECFQIPKCAQKEENFELKVKTVQVTLECGLGHRTVPMLLVESTFTGAVKNWTSFMNVTADTTLEVLS</sequence>
<dbReference type="InterPro" id="IPR026847">
    <property type="entry name" value="VPS13"/>
</dbReference>
<evidence type="ECO:0000259" key="1">
    <source>
        <dbReference type="Pfam" id="PF25033"/>
    </source>
</evidence>
<proteinExistence type="predicted"/>
<dbReference type="EMBL" id="CAUEEQ010007246">
    <property type="protein sequence ID" value="CAJ0930824.1"/>
    <property type="molecule type" value="Genomic_DNA"/>
</dbReference>
<dbReference type="Gene3D" id="3.30.420.10">
    <property type="entry name" value="Ribonuclease H-like superfamily/Ribonuclease H"/>
    <property type="match status" value="1"/>
</dbReference>